<protein>
    <recommendedName>
        <fullName evidence="2">histidine kinase</fullName>
        <ecNumber evidence="2">2.7.13.3</ecNumber>
    </recommendedName>
</protein>
<dbReference type="Pfam" id="PF02518">
    <property type="entry name" value="HATPase_c"/>
    <property type="match status" value="1"/>
</dbReference>
<dbReference type="SMART" id="SM00388">
    <property type="entry name" value="HisKA"/>
    <property type="match status" value="1"/>
</dbReference>
<dbReference type="Gene3D" id="1.10.10.10">
    <property type="entry name" value="Winged helix-like DNA-binding domain superfamily/Winged helix DNA-binding domain"/>
    <property type="match status" value="1"/>
</dbReference>
<gene>
    <name evidence="14" type="ORF">Q9315_20060</name>
</gene>
<evidence type="ECO:0000259" key="11">
    <source>
        <dbReference type="PROSITE" id="PS50109"/>
    </source>
</evidence>
<accession>A0ABY9KCC1</accession>
<dbReference type="SMART" id="SM00421">
    <property type="entry name" value="HTH_LUXR"/>
    <property type="match status" value="1"/>
</dbReference>
<dbReference type="InterPro" id="IPR036388">
    <property type="entry name" value="WH-like_DNA-bd_sf"/>
</dbReference>
<evidence type="ECO:0000256" key="3">
    <source>
        <dbReference type="ARBA" id="ARBA00022500"/>
    </source>
</evidence>
<dbReference type="SUPFAM" id="SSF52172">
    <property type="entry name" value="CheY-like"/>
    <property type="match status" value="2"/>
</dbReference>
<dbReference type="CDD" id="cd00082">
    <property type="entry name" value="HisKA"/>
    <property type="match status" value="1"/>
</dbReference>
<dbReference type="PRINTS" id="PR00344">
    <property type="entry name" value="BCTRLSENSOR"/>
</dbReference>
<feature type="modified residue" description="4-aspartylphosphate" evidence="9">
    <location>
        <position position="932"/>
    </location>
</feature>
<evidence type="ECO:0000256" key="5">
    <source>
        <dbReference type="ARBA" id="ARBA00022679"/>
    </source>
</evidence>
<dbReference type="EC" id="2.7.13.3" evidence="2"/>
<dbReference type="PROSITE" id="PS00622">
    <property type="entry name" value="HTH_LUXR_1"/>
    <property type="match status" value="1"/>
</dbReference>
<dbReference type="RefSeq" id="WP_306162504.1">
    <property type="nucleotide sequence ID" value="NZ_CP132315.1"/>
</dbReference>
<dbReference type="InterPro" id="IPR036890">
    <property type="entry name" value="HATPase_C_sf"/>
</dbReference>
<comment type="catalytic activity">
    <reaction evidence="1">
        <text>ATP + protein L-histidine = ADP + protein N-phospho-L-histidine.</text>
        <dbReference type="EC" id="2.7.13.3"/>
    </reaction>
</comment>
<keyword evidence="5" id="KW-0808">Transferase</keyword>
<evidence type="ECO:0000256" key="9">
    <source>
        <dbReference type="PROSITE-ProRule" id="PRU00169"/>
    </source>
</evidence>
<dbReference type="InterPro" id="IPR000792">
    <property type="entry name" value="Tscrpt_reg_LuxR_C"/>
</dbReference>
<dbReference type="SUPFAM" id="SSF46894">
    <property type="entry name" value="C-terminal effector domain of the bipartite response regulators"/>
    <property type="match status" value="1"/>
</dbReference>
<dbReference type="PRINTS" id="PR00038">
    <property type="entry name" value="HTHLUXR"/>
</dbReference>
<keyword evidence="6" id="KW-0418">Kinase</keyword>
<evidence type="ECO:0000256" key="2">
    <source>
        <dbReference type="ARBA" id="ARBA00012438"/>
    </source>
</evidence>
<dbReference type="InterPro" id="IPR016032">
    <property type="entry name" value="Sig_transdc_resp-reg_C-effctor"/>
</dbReference>
<evidence type="ECO:0000256" key="1">
    <source>
        <dbReference type="ARBA" id="ARBA00000085"/>
    </source>
</evidence>
<keyword evidence="7" id="KW-0238">DNA-binding</keyword>
<dbReference type="Gene3D" id="3.30.565.10">
    <property type="entry name" value="Histidine kinase-like ATPase, C-terminal domain"/>
    <property type="match status" value="1"/>
</dbReference>
<keyword evidence="4 9" id="KW-0597">Phosphoprotein</keyword>
<dbReference type="Gene3D" id="3.40.50.2300">
    <property type="match status" value="2"/>
</dbReference>
<evidence type="ECO:0000259" key="10">
    <source>
        <dbReference type="PROSITE" id="PS50043"/>
    </source>
</evidence>
<dbReference type="SUPFAM" id="SSF47384">
    <property type="entry name" value="Homodimeric domain of signal transducing histidine kinase"/>
    <property type="match status" value="1"/>
</dbReference>
<evidence type="ECO:0000259" key="13">
    <source>
        <dbReference type="PROSITE" id="PS50122"/>
    </source>
</evidence>
<keyword evidence="3" id="KW-0145">Chemotaxis</keyword>
<evidence type="ECO:0000313" key="14">
    <source>
        <dbReference type="EMBL" id="WLS06147.1"/>
    </source>
</evidence>
<dbReference type="InterPro" id="IPR035965">
    <property type="entry name" value="PAS-like_dom_sf"/>
</dbReference>
<name>A0ABY9KCC1_9HYPH</name>
<dbReference type="InterPro" id="IPR004358">
    <property type="entry name" value="Sig_transdc_His_kin-like_C"/>
</dbReference>
<dbReference type="SMART" id="SM00448">
    <property type="entry name" value="REC"/>
    <property type="match status" value="2"/>
</dbReference>
<dbReference type="SUPFAM" id="SSF55785">
    <property type="entry name" value="PYP-like sensor domain (PAS domain)"/>
    <property type="match status" value="1"/>
</dbReference>
<evidence type="ECO:0000313" key="15">
    <source>
        <dbReference type="Proteomes" id="UP001225788"/>
    </source>
</evidence>
<sequence length="1082" mass="117685">MSLFRPFPGISFGGNSAPGDPVAGVVAISASARELDACRTLLTAVPPGGGNAFVLVQHEDRAPQTPLVELFSSNMNRTVVHATEGLALAPEHLFIVPPGGYIVLKNDTIRLIKPPGSQGMQTSYDILLRSLADEYGARATAVVLSGTGAGANIGIRLLREAGGRICVRDPAEIDDERVSGNRIYPDFAEHLMPLSAIAQALHPQGTEAIGHNIVVQTERTPLSEQSELADLCRRAILEGYAPATVLINRQHQCLYWLGPVQRYLRAVPDNPNQDLFAIIPPSVHVELRSALHRADEEKRRTMAVGLHQGSSDAQLRYNIAVEPITSGGEDLFLVSFLETAGPSPVAAALPFREEQSDEPVQRAAASDIENMLYSIDVATVFLDRHLNIRYFTPATRSVFNVTMGDVGQHLADINARAPDPSLLGDAAAVLNDGVAREREIRVANGAWHMRRVVPYRTREGGTEGVVITFSDVSAQHRAHEALTRAKRAAERANAAKSRFLATASHDLRQPLQSLALLQGLLEKSVEGERSQKLVRSFRDTLMSMSGMLNALLDINKIEAGTVYPRIMTCRVNDVLQRLNDEFSYGAMEKGLSLRFVPSSLLVRTDPRLLEQMIRNLMSNALKYTRRGKILLGCRRHEDALTIEIWDNGVGIAAHELQTIFDEYHQAIGDGTDMEAQTDLGLGLGLSIVKRLSTLLGHRIQVRSVPGKGSVFSIHVGLGREDVQHAPPPMKRRSQPGPALHGTILVVEDDRKVRSLIEIGLRDEQHLVYAADDGATAVDLVSKGTVAPTLILADYNLPDGANGIDVARRIRSILGRSIPTIILTGDITAEALRILSSEDCLYMPKPVSLSDLLKAIQLMLQANRIEHIAAPPPDIRAPSPDTPTIFVVEDNRDTRESLQEFFEAEGHRVQTFPNGETILATLDSAATGCLVIDMRLPGMSGLDVLHTLRGRGVKLPIVMITGAGDVATAVAAMKAGASDFIEKPVSPADLLASITEALSHSSNTGAENKKQLEAKFRLARLTDRQREILDRVLAGQPSKIIAQDLDLSQRTVEAHRAAIMRRMQVHSLPALARLVMLAQTDQG</sequence>
<dbReference type="Pfam" id="PF00512">
    <property type="entry name" value="HisKA"/>
    <property type="match status" value="1"/>
</dbReference>
<dbReference type="SMART" id="SM00387">
    <property type="entry name" value="HATPase_c"/>
    <property type="match status" value="1"/>
</dbReference>
<dbReference type="Pfam" id="PF00196">
    <property type="entry name" value="GerE"/>
    <property type="match status" value="1"/>
</dbReference>
<evidence type="ECO:0000256" key="6">
    <source>
        <dbReference type="ARBA" id="ARBA00022777"/>
    </source>
</evidence>
<feature type="domain" description="Histidine kinase" evidence="11">
    <location>
        <begin position="502"/>
        <end position="719"/>
    </location>
</feature>
<evidence type="ECO:0000256" key="8">
    <source>
        <dbReference type="PROSITE-ProRule" id="PRU00050"/>
    </source>
</evidence>
<feature type="modified residue" description="4-aspartylphosphate" evidence="9">
    <location>
        <position position="793"/>
    </location>
</feature>
<dbReference type="InterPro" id="IPR001789">
    <property type="entry name" value="Sig_transdc_resp-reg_receiver"/>
</dbReference>
<dbReference type="Gene3D" id="3.40.50.180">
    <property type="entry name" value="Methylesterase CheB, C-terminal domain"/>
    <property type="match status" value="1"/>
</dbReference>
<evidence type="ECO:0000256" key="7">
    <source>
        <dbReference type="ARBA" id="ARBA00023125"/>
    </source>
</evidence>
<feature type="domain" description="Response regulatory" evidence="12">
    <location>
        <begin position="883"/>
        <end position="997"/>
    </location>
</feature>
<feature type="domain" description="CheB-type methylesterase" evidence="13">
    <location>
        <begin position="21"/>
        <end position="201"/>
    </location>
</feature>
<dbReference type="PROSITE" id="PS50110">
    <property type="entry name" value="RESPONSE_REGULATORY"/>
    <property type="match status" value="2"/>
</dbReference>
<dbReference type="Pfam" id="PF00072">
    <property type="entry name" value="Response_reg"/>
    <property type="match status" value="2"/>
</dbReference>
<dbReference type="Gene3D" id="1.10.287.130">
    <property type="match status" value="1"/>
</dbReference>
<dbReference type="CDD" id="cd06170">
    <property type="entry name" value="LuxR_C_like"/>
    <property type="match status" value="1"/>
</dbReference>
<dbReference type="CDD" id="cd00156">
    <property type="entry name" value="REC"/>
    <property type="match status" value="1"/>
</dbReference>
<dbReference type="PROSITE" id="PS50043">
    <property type="entry name" value="HTH_LUXR_2"/>
    <property type="match status" value="1"/>
</dbReference>
<dbReference type="InterPro" id="IPR000673">
    <property type="entry name" value="Sig_transdc_resp-reg_Me-estase"/>
</dbReference>
<dbReference type="PANTHER" id="PTHR43047">
    <property type="entry name" value="TWO-COMPONENT HISTIDINE PROTEIN KINASE"/>
    <property type="match status" value="1"/>
</dbReference>
<dbReference type="Pfam" id="PF13596">
    <property type="entry name" value="PAS_10"/>
    <property type="match status" value="1"/>
</dbReference>
<keyword evidence="15" id="KW-1185">Reference proteome</keyword>
<dbReference type="SUPFAM" id="SSF52738">
    <property type="entry name" value="Methylesterase CheB, C-terminal domain"/>
    <property type="match status" value="1"/>
</dbReference>
<keyword evidence="14" id="KW-0614">Plasmid</keyword>
<evidence type="ECO:0000256" key="4">
    <source>
        <dbReference type="ARBA" id="ARBA00022553"/>
    </source>
</evidence>
<dbReference type="InterPro" id="IPR003594">
    <property type="entry name" value="HATPase_dom"/>
</dbReference>
<dbReference type="PANTHER" id="PTHR43047:SF9">
    <property type="entry name" value="HISTIDINE KINASE"/>
    <property type="match status" value="1"/>
</dbReference>
<geneLocation type="plasmid" evidence="14 15">
    <name>unnamed1</name>
</geneLocation>
<dbReference type="InterPro" id="IPR003661">
    <property type="entry name" value="HisK_dim/P_dom"/>
</dbReference>
<feature type="domain" description="Response regulatory" evidence="12">
    <location>
        <begin position="742"/>
        <end position="859"/>
    </location>
</feature>
<proteinExistence type="predicted"/>
<dbReference type="EMBL" id="CP132315">
    <property type="protein sequence ID" value="WLS06147.1"/>
    <property type="molecule type" value="Genomic_DNA"/>
</dbReference>
<dbReference type="SUPFAM" id="SSF55874">
    <property type="entry name" value="ATPase domain of HSP90 chaperone/DNA topoisomerase II/histidine kinase"/>
    <property type="match status" value="1"/>
</dbReference>
<dbReference type="PROSITE" id="PS50122">
    <property type="entry name" value="CHEB"/>
    <property type="match status" value="1"/>
</dbReference>
<comment type="caution">
    <text evidence="8">Lacks conserved residue(s) required for the propagation of feature annotation.</text>
</comment>
<dbReference type="Proteomes" id="UP001225788">
    <property type="component" value="Plasmid unnamed1"/>
</dbReference>
<feature type="domain" description="HTH luxR-type" evidence="10">
    <location>
        <begin position="1013"/>
        <end position="1078"/>
    </location>
</feature>
<dbReference type="PROSITE" id="PS50109">
    <property type="entry name" value="HIS_KIN"/>
    <property type="match status" value="1"/>
</dbReference>
<dbReference type="InterPro" id="IPR036097">
    <property type="entry name" value="HisK_dim/P_sf"/>
</dbReference>
<dbReference type="InterPro" id="IPR005467">
    <property type="entry name" value="His_kinase_dom"/>
</dbReference>
<evidence type="ECO:0000259" key="12">
    <source>
        <dbReference type="PROSITE" id="PS50110"/>
    </source>
</evidence>
<dbReference type="Pfam" id="PF01339">
    <property type="entry name" value="CheB_methylest"/>
    <property type="match status" value="1"/>
</dbReference>
<dbReference type="Gene3D" id="3.30.450.20">
    <property type="entry name" value="PAS domain"/>
    <property type="match status" value="1"/>
</dbReference>
<organism evidence="14 15">
    <name type="scientific">Shinella oryzae</name>
    <dbReference type="NCBI Taxonomy" id="2871820"/>
    <lineage>
        <taxon>Bacteria</taxon>
        <taxon>Pseudomonadati</taxon>
        <taxon>Pseudomonadota</taxon>
        <taxon>Alphaproteobacteria</taxon>
        <taxon>Hyphomicrobiales</taxon>
        <taxon>Rhizobiaceae</taxon>
        <taxon>Shinella</taxon>
    </lineage>
</organism>
<reference evidence="14 15" key="1">
    <citation type="submission" date="2023-08" db="EMBL/GenBank/DDBJ databases">
        <title>Pathogen: clinical or host-associated sample.</title>
        <authorList>
            <person name="Hergert J."/>
            <person name="Casey R."/>
            <person name="Wagner J."/>
            <person name="Young E.L."/>
            <person name="Oakeson K.F."/>
        </authorList>
    </citation>
    <scope>NUCLEOTIDE SEQUENCE [LARGE SCALE GENOMIC DNA]</scope>
    <source>
        <strain evidence="14 15">UPHL-collab-2</strain>
        <plasmid evidence="14 15">unnamed1</plasmid>
    </source>
</reference>
<dbReference type="InterPro" id="IPR035909">
    <property type="entry name" value="CheB_C"/>
</dbReference>
<dbReference type="InterPro" id="IPR011006">
    <property type="entry name" value="CheY-like_superfamily"/>
</dbReference>